<evidence type="ECO:0000313" key="3">
    <source>
        <dbReference type="EMBL" id="CAD5123432.1"/>
    </source>
</evidence>
<dbReference type="Proteomes" id="UP000549394">
    <property type="component" value="Unassembled WGS sequence"/>
</dbReference>
<evidence type="ECO:0000256" key="2">
    <source>
        <dbReference type="SAM" id="MobiDB-lite"/>
    </source>
</evidence>
<accession>A0A7I8W5I8</accession>
<proteinExistence type="predicted"/>
<protein>
    <submittedName>
        <fullName evidence="3">DgyrCDS11782</fullName>
    </submittedName>
</protein>
<name>A0A7I8W5I8_9ANNE</name>
<feature type="region of interest" description="Disordered" evidence="2">
    <location>
        <begin position="57"/>
        <end position="98"/>
    </location>
</feature>
<evidence type="ECO:0000256" key="1">
    <source>
        <dbReference type="SAM" id="Coils"/>
    </source>
</evidence>
<dbReference type="EMBL" id="CAJFCJ010000019">
    <property type="protein sequence ID" value="CAD5123432.1"/>
    <property type="molecule type" value="Genomic_DNA"/>
</dbReference>
<gene>
    <name evidence="3" type="ORF">DGYR_LOCUS11114</name>
</gene>
<evidence type="ECO:0000313" key="4">
    <source>
        <dbReference type="Proteomes" id="UP000549394"/>
    </source>
</evidence>
<dbReference type="AlphaFoldDB" id="A0A7I8W5I8"/>
<reference evidence="3 4" key="1">
    <citation type="submission" date="2020-08" db="EMBL/GenBank/DDBJ databases">
        <authorList>
            <person name="Hejnol A."/>
        </authorList>
    </citation>
    <scope>NUCLEOTIDE SEQUENCE [LARGE SCALE GENOMIC DNA]</scope>
</reference>
<feature type="coiled-coil region" evidence="1">
    <location>
        <begin position="218"/>
        <end position="252"/>
    </location>
</feature>
<sequence length="334" mass="39874">MFHLPSHVEKYKSSESENTLTKELDDFVQEFFNGRSEPKKIKVETLRNVIPKFQKNYRERNNFPKKKSSWENPPPPGWPSDIPYIDPNNPKSSKKPRKVDLQKIVEVFVSDYQTSKLQQMSYHPEIDAHDYEYNFENNFLYNNNFEEENSLFLTHDMHNIQAKERSETISESDLLWDSSQRIKMKVNIIGSISDSLPKDVQQEFQYIKERKITDTVVRSELEQKLDEIKREHHEEINKRIQSREQKEELEKQTIELQLVSEFVEDANLQLLLDDLECTNDCLLYSDSNLENCTQQMYSNDEGNDNQSTAKRHWHIDFDNDDQRHRKKMKYNITV</sequence>
<keyword evidence="1" id="KW-0175">Coiled coil</keyword>
<comment type="caution">
    <text evidence="3">The sequence shown here is derived from an EMBL/GenBank/DDBJ whole genome shotgun (WGS) entry which is preliminary data.</text>
</comment>
<keyword evidence="4" id="KW-1185">Reference proteome</keyword>
<organism evidence="3 4">
    <name type="scientific">Dimorphilus gyrociliatus</name>
    <dbReference type="NCBI Taxonomy" id="2664684"/>
    <lineage>
        <taxon>Eukaryota</taxon>
        <taxon>Metazoa</taxon>
        <taxon>Spiralia</taxon>
        <taxon>Lophotrochozoa</taxon>
        <taxon>Annelida</taxon>
        <taxon>Polychaeta</taxon>
        <taxon>Polychaeta incertae sedis</taxon>
        <taxon>Dinophilidae</taxon>
        <taxon>Dimorphilus</taxon>
    </lineage>
</organism>